<evidence type="ECO:0000313" key="3">
    <source>
        <dbReference type="Proteomes" id="UP000824014"/>
    </source>
</evidence>
<accession>A0A9D2DF21</accession>
<gene>
    <name evidence="2" type="ORF">H9816_07900</name>
</gene>
<proteinExistence type="inferred from homology"/>
<reference evidence="2" key="2">
    <citation type="submission" date="2021-04" db="EMBL/GenBank/DDBJ databases">
        <authorList>
            <person name="Gilroy R."/>
        </authorList>
    </citation>
    <scope>NUCLEOTIDE SEQUENCE</scope>
    <source>
        <strain evidence="2">ChiHjej11B10-19426</strain>
    </source>
</reference>
<dbReference type="PANTHER" id="PTHR18964:SF149">
    <property type="entry name" value="BIFUNCTIONAL UDP-N-ACETYLGLUCOSAMINE 2-EPIMERASE_N-ACETYLMANNOSAMINE KINASE"/>
    <property type="match status" value="1"/>
</dbReference>
<reference evidence="2" key="1">
    <citation type="journal article" date="2021" name="PeerJ">
        <title>Extensive microbial diversity within the chicken gut microbiome revealed by metagenomics and culture.</title>
        <authorList>
            <person name="Gilroy R."/>
            <person name="Ravi A."/>
            <person name="Getino M."/>
            <person name="Pursley I."/>
            <person name="Horton D.L."/>
            <person name="Alikhan N.F."/>
            <person name="Baker D."/>
            <person name="Gharbi K."/>
            <person name="Hall N."/>
            <person name="Watson M."/>
            <person name="Adriaenssens E.M."/>
            <person name="Foster-Nyarko E."/>
            <person name="Jarju S."/>
            <person name="Secka A."/>
            <person name="Antonio M."/>
            <person name="Oren A."/>
            <person name="Chaudhuri R.R."/>
            <person name="La Ragione R."/>
            <person name="Hildebrand F."/>
            <person name="Pallen M.J."/>
        </authorList>
    </citation>
    <scope>NUCLEOTIDE SEQUENCE</scope>
    <source>
        <strain evidence="2">ChiHjej11B10-19426</strain>
    </source>
</reference>
<dbReference type="InterPro" id="IPR049874">
    <property type="entry name" value="ROK_cs"/>
</dbReference>
<dbReference type="Pfam" id="PF00480">
    <property type="entry name" value="ROK"/>
    <property type="match status" value="1"/>
</dbReference>
<dbReference type="Proteomes" id="UP000824014">
    <property type="component" value="Unassembled WGS sequence"/>
</dbReference>
<protein>
    <submittedName>
        <fullName evidence="2">ROK family protein</fullName>
    </submittedName>
</protein>
<comment type="similarity">
    <text evidence="1">Belongs to the ROK (NagC/XylR) family.</text>
</comment>
<dbReference type="Gene3D" id="3.30.420.40">
    <property type="match status" value="2"/>
</dbReference>
<dbReference type="InterPro" id="IPR000600">
    <property type="entry name" value="ROK"/>
</dbReference>
<dbReference type="InterPro" id="IPR043129">
    <property type="entry name" value="ATPase_NBD"/>
</dbReference>
<dbReference type="AlphaFoldDB" id="A0A9D2DF21"/>
<dbReference type="PROSITE" id="PS01125">
    <property type="entry name" value="ROK"/>
    <property type="match status" value="1"/>
</dbReference>
<dbReference type="EMBL" id="DXCC01000030">
    <property type="protein sequence ID" value="HIZ15813.1"/>
    <property type="molecule type" value="Genomic_DNA"/>
</dbReference>
<organism evidence="2 3">
    <name type="scientific">Candidatus Tidjanibacter faecipullorum</name>
    <dbReference type="NCBI Taxonomy" id="2838766"/>
    <lineage>
        <taxon>Bacteria</taxon>
        <taxon>Pseudomonadati</taxon>
        <taxon>Bacteroidota</taxon>
        <taxon>Bacteroidia</taxon>
        <taxon>Bacteroidales</taxon>
        <taxon>Rikenellaceae</taxon>
        <taxon>Tidjanibacter</taxon>
    </lineage>
</organism>
<comment type="caution">
    <text evidence="2">The sequence shown here is derived from an EMBL/GenBank/DDBJ whole genome shotgun (WGS) entry which is preliminary data.</text>
</comment>
<dbReference type="SUPFAM" id="SSF53067">
    <property type="entry name" value="Actin-like ATPase domain"/>
    <property type="match status" value="1"/>
</dbReference>
<evidence type="ECO:0000256" key="1">
    <source>
        <dbReference type="ARBA" id="ARBA00006479"/>
    </source>
</evidence>
<name>A0A9D2DF21_9BACT</name>
<dbReference type="PANTHER" id="PTHR18964">
    <property type="entry name" value="ROK (REPRESSOR, ORF, KINASE) FAMILY"/>
    <property type="match status" value="1"/>
</dbReference>
<sequence length="336" mass="36074">MKRLATGIDIGGTNTVIGLIDETGTIAGQRSFKTRDYPVFEEYAQRLVGEIETLRSLAPDAEIAGIGIGAPNSNPFTGFIEDPVNIRWYERNADGSQRAPLRHIPIVSHLKQYYPTLPVVIDNDANAAAVGEMIYGGARGMQDFIEITLGTGLGAGVVVNGQLVRGHGGMAGELGHVLLRPGGRVCGCGRRGCLETYVSATGIVRTLLEVMAEDLRPTPLRSTPADRIDSRMIAEAARAGDPLAQETFERTGNLLGEALANFVAFTQPEAIFLFGGLTAAGHLLWAPVQRSMESHMMRNYQGQVKLLPSGLPQSEAAILGASALVWQELHHPTPQR</sequence>
<evidence type="ECO:0000313" key="2">
    <source>
        <dbReference type="EMBL" id="HIZ15813.1"/>
    </source>
</evidence>